<dbReference type="STRING" id="3076.A0A2P6TWA8"/>
<dbReference type="SMART" id="SM00248">
    <property type="entry name" value="ANK"/>
    <property type="match status" value="2"/>
</dbReference>
<dbReference type="InterPro" id="IPR001940">
    <property type="entry name" value="Peptidase_S1C"/>
</dbReference>
<evidence type="ECO:0000313" key="6">
    <source>
        <dbReference type="EMBL" id="PRW58347.1"/>
    </source>
</evidence>
<dbReference type="PROSITE" id="PS50297">
    <property type="entry name" value="ANK_REP_REGION"/>
    <property type="match status" value="1"/>
</dbReference>
<comment type="caution">
    <text evidence="6">The sequence shown here is derived from an EMBL/GenBank/DDBJ whole genome shotgun (WGS) entry which is preliminary data.</text>
</comment>
<keyword evidence="7" id="KW-1185">Reference proteome</keyword>
<reference evidence="6 7" key="1">
    <citation type="journal article" date="2018" name="Plant J.">
        <title>Genome sequences of Chlorella sorokiniana UTEX 1602 and Micractinium conductrix SAG 241.80: implications to maltose excretion by a green alga.</title>
        <authorList>
            <person name="Arriola M.B."/>
            <person name="Velmurugan N."/>
            <person name="Zhang Y."/>
            <person name="Plunkett M.H."/>
            <person name="Hondzo H."/>
            <person name="Barney B.M."/>
        </authorList>
    </citation>
    <scope>NUCLEOTIDE SEQUENCE [LARGE SCALE GENOMIC DNA]</scope>
    <source>
        <strain evidence="7">UTEX 1602</strain>
    </source>
</reference>
<dbReference type="GO" id="GO:0004252">
    <property type="term" value="F:serine-type endopeptidase activity"/>
    <property type="evidence" value="ECO:0007669"/>
    <property type="project" value="InterPro"/>
</dbReference>
<dbReference type="OrthoDB" id="4217619at2759"/>
<dbReference type="PRINTS" id="PR00834">
    <property type="entry name" value="PROTEASES2C"/>
</dbReference>
<evidence type="ECO:0000256" key="2">
    <source>
        <dbReference type="ARBA" id="ARBA00022670"/>
    </source>
</evidence>
<name>A0A2P6TWA8_CHLSO</name>
<keyword evidence="3" id="KW-0378">Hydrolase</keyword>
<dbReference type="InterPro" id="IPR036770">
    <property type="entry name" value="Ankyrin_rpt-contain_sf"/>
</dbReference>
<dbReference type="InterPro" id="IPR051201">
    <property type="entry name" value="Chloro_Bact_Ser_Proteases"/>
</dbReference>
<dbReference type="PANTHER" id="PTHR43343:SF3">
    <property type="entry name" value="PROTEASE DO-LIKE 8, CHLOROPLASTIC"/>
    <property type="match status" value="1"/>
</dbReference>
<feature type="region of interest" description="Disordered" evidence="5">
    <location>
        <begin position="15"/>
        <end position="40"/>
    </location>
</feature>
<dbReference type="InterPro" id="IPR002110">
    <property type="entry name" value="Ankyrin_rpt"/>
</dbReference>
<proteinExistence type="inferred from homology"/>
<comment type="similarity">
    <text evidence="1">Belongs to the peptidase S1C family.</text>
</comment>
<dbReference type="InterPro" id="IPR009003">
    <property type="entry name" value="Peptidase_S1_PA"/>
</dbReference>
<feature type="repeat" description="ANK" evidence="4">
    <location>
        <begin position="366"/>
        <end position="398"/>
    </location>
</feature>
<accession>A0A2P6TWA8</accession>
<sequence>MPAAAVSTAAAAARRRCCRPQHQQPPSQAKQHPQQPQRLSSTCNALPHAEQQHYSRSGLLRGLAASSLLLAAGSAALQPPAAIAAVAAAESAQQVVAAAAASVAAVSAIPAGQTRQPEEQQLGSAIVWDQQHVVTSYAPLTRVLRQSPAGEAQVLVSLTAADGSSHRLPAAIVARDPSHELIVLRVEPPAGGLRPIALGSSAGLRVGQDALLVGALPGGEGPTLAAGIVSATGRTIPASNNQPIPGALQTDADVNSQSLGGALLDSGGRLIGMPVVSYAKPGVARSSGVNFAVSADMLREVVPRLIVYASAATRRPTEQLLDLANPSSCPEIFLGNLPSLLAAGADLAATEEPDSPRRLRGTTASHGGTALHLVANNGWPRAVAALLRAGADVRALDNQRLTPLHAAAAAPALWLPRDHTAAGKQEAVALLLAAGADPNAQDASGAVPALLALRYLTTHEERMRDELCGLGSGFCPAVSRLLNSLAAAGASLDIADEAGCTPRQLLVAYLKGRMGGSVIDALLAPTEQ</sequence>
<dbReference type="SUPFAM" id="SSF48403">
    <property type="entry name" value="Ankyrin repeat"/>
    <property type="match status" value="1"/>
</dbReference>
<dbReference type="Gene3D" id="2.40.10.120">
    <property type="match status" value="1"/>
</dbReference>
<protein>
    <submittedName>
        <fullName evidence="6">Protease Do-like chloroplastic</fullName>
    </submittedName>
</protein>
<dbReference type="EMBL" id="LHPG02000005">
    <property type="protein sequence ID" value="PRW58347.1"/>
    <property type="molecule type" value="Genomic_DNA"/>
</dbReference>
<dbReference type="Proteomes" id="UP000239899">
    <property type="component" value="Unassembled WGS sequence"/>
</dbReference>
<dbReference type="PANTHER" id="PTHR43343">
    <property type="entry name" value="PEPTIDASE S12"/>
    <property type="match status" value="1"/>
</dbReference>
<dbReference type="GO" id="GO:0006508">
    <property type="term" value="P:proteolysis"/>
    <property type="evidence" value="ECO:0007669"/>
    <property type="project" value="UniProtKB-KW"/>
</dbReference>
<feature type="compositionally biased region" description="Polar residues" evidence="5">
    <location>
        <begin position="29"/>
        <end position="40"/>
    </location>
</feature>
<dbReference type="Pfam" id="PF13365">
    <property type="entry name" value="Trypsin_2"/>
    <property type="match status" value="1"/>
</dbReference>
<evidence type="ECO:0000256" key="1">
    <source>
        <dbReference type="ARBA" id="ARBA00010541"/>
    </source>
</evidence>
<dbReference type="PROSITE" id="PS50088">
    <property type="entry name" value="ANK_REPEAT"/>
    <property type="match status" value="1"/>
</dbReference>
<organism evidence="6 7">
    <name type="scientific">Chlorella sorokiniana</name>
    <name type="common">Freshwater green alga</name>
    <dbReference type="NCBI Taxonomy" id="3076"/>
    <lineage>
        <taxon>Eukaryota</taxon>
        <taxon>Viridiplantae</taxon>
        <taxon>Chlorophyta</taxon>
        <taxon>core chlorophytes</taxon>
        <taxon>Trebouxiophyceae</taxon>
        <taxon>Chlorellales</taxon>
        <taxon>Chlorellaceae</taxon>
        <taxon>Chlorella clade</taxon>
        <taxon>Chlorella</taxon>
    </lineage>
</organism>
<dbReference type="Gene3D" id="1.25.40.20">
    <property type="entry name" value="Ankyrin repeat-containing domain"/>
    <property type="match status" value="1"/>
</dbReference>
<dbReference type="SUPFAM" id="SSF50494">
    <property type="entry name" value="Trypsin-like serine proteases"/>
    <property type="match status" value="1"/>
</dbReference>
<keyword evidence="2" id="KW-0645">Protease</keyword>
<dbReference type="AlphaFoldDB" id="A0A2P6TWA8"/>
<evidence type="ECO:0000256" key="4">
    <source>
        <dbReference type="PROSITE-ProRule" id="PRU00023"/>
    </source>
</evidence>
<gene>
    <name evidence="6" type="ORF">C2E21_2727</name>
</gene>
<evidence type="ECO:0000313" key="7">
    <source>
        <dbReference type="Proteomes" id="UP000239899"/>
    </source>
</evidence>
<evidence type="ECO:0000256" key="3">
    <source>
        <dbReference type="ARBA" id="ARBA00022801"/>
    </source>
</evidence>
<dbReference type="Pfam" id="PF12796">
    <property type="entry name" value="Ank_2"/>
    <property type="match status" value="1"/>
</dbReference>
<keyword evidence="4" id="KW-0040">ANK repeat</keyword>
<evidence type="ECO:0000256" key="5">
    <source>
        <dbReference type="SAM" id="MobiDB-lite"/>
    </source>
</evidence>